<name>Q8EV56_MALP2</name>
<evidence type="ECO:0000313" key="2">
    <source>
        <dbReference type="Proteomes" id="UP000002522"/>
    </source>
</evidence>
<organism evidence="1 2">
    <name type="scientific">Malacoplasma penetrans (strain HF-2)</name>
    <name type="common">Mycoplasma penetrans</name>
    <dbReference type="NCBI Taxonomy" id="272633"/>
    <lineage>
        <taxon>Bacteria</taxon>
        <taxon>Bacillati</taxon>
        <taxon>Mycoplasmatota</taxon>
        <taxon>Mycoplasmoidales</taxon>
        <taxon>Mycoplasmoidaceae</taxon>
        <taxon>Malacoplasma</taxon>
    </lineage>
</organism>
<evidence type="ECO:0000313" key="1">
    <source>
        <dbReference type="EMBL" id="BAC44504.1"/>
    </source>
</evidence>
<dbReference type="Proteomes" id="UP000002522">
    <property type="component" value="Chromosome"/>
</dbReference>
<dbReference type="HOGENOM" id="CLU_2974583_0_0_14"/>
<proteinExistence type="predicted"/>
<reference evidence="1 2" key="1">
    <citation type="journal article" date="2002" name="Nucleic Acids Res.">
        <title>The complete genomic sequence of Mycoplasma penetrans, an intracellular bacterial pathogen in humans.</title>
        <authorList>
            <person name="Sasaki Y."/>
            <person name="Ishikawa J."/>
            <person name="Yamashita A."/>
            <person name="Oshima K."/>
            <person name="Kenri T."/>
            <person name="Furuya K."/>
            <person name="Yoshino C."/>
            <person name="Horino A."/>
            <person name="Shiba T."/>
            <person name="Sasaki T."/>
            <person name="Hattori M."/>
        </authorList>
    </citation>
    <scope>NUCLEOTIDE SEQUENCE [LARGE SCALE GENOMIC DNA]</scope>
    <source>
        <strain evidence="1 2">HF-2</strain>
    </source>
</reference>
<dbReference type="AlphaFoldDB" id="Q8EV56"/>
<gene>
    <name evidence="1" type="ordered locus">MYPE7115</name>
</gene>
<dbReference type="InParanoid" id="Q8EV56"/>
<keyword evidence="2" id="KW-1185">Reference proteome</keyword>
<accession>Q8EV56</accession>
<sequence length="58" mass="6743">MKNKIGTLIIKLKLVLIIIVGEKNIYNELINYKICNKKLTYDGSNKHSTYLTYIVKKV</sequence>
<dbReference type="RefSeq" id="WP_011077534.1">
    <property type="nucleotide sequence ID" value="NC_004432.1"/>
</dbReference>
<protein>
    <submittedName>
        <fullName evidence="1">Uncharacterized protein</fullName>
    </submittedName>
</protein>
<dbReference type="EMBL" id="BA000026">
    <property type="protein sequence ID" value="BAC44504.1"/>
    <property type="molecule type" value="Genomic_DNA"/>
</dbReference>
<dbReference type="KEGG" id="mpe:MYPE7115"/>